<keyword evidence="2" id="KW-1185">Reference proteome</keyword>
<comment type="caution">
    <text evidence="1">The sequence shown here is derived from an EMBL/GenBank/DDBJ whole genome shotgun (WGS) entry which is preliminary data.</text>
</comment>
<proteinExistence type="predicted"/>
<evidence type="ECO:0000313" key="1">
    <source>
        <dbReference type="EMBL" id="KAK8030109.1"/>
    </source>
</evidence>
<evidence type="ECO:0000313" key="2">
    <source>
        <dbReference type="Proteomes" id="UP001444661"/>
    </source>
</evidence>
<dbReference type="EMBL" id="JAQQWK010000010">
    <property type="protein sequence ID" value="KAK8030109.1"/>
    <property type="molecule type" value="Genomic_DNA"/>
</dbReference>
<accession>A0ABR1SE59</accession>
<sequence>MLWDGSLIDDLSVSLLRGDLIIRAIEKCRDIKVIEQVVNAYLKVYPASLQGLRNYHLWTNFDIDGDLDVPPVIWACSHNRTDVLELLHTKNNENGKDAKHKVDINIIFDRMSTRVIHGTRVHQDMLVDAWQAAFYGLGRAGVIRNGPSNFNMSEDACIWLLKKNLGFSTRPGGISIDYLSAPAAYKKVRVVRALIAYFKARLSPDNFQNALTGALYSATGAYYNRDDGHEEIIDILVGAGTSIPPREDPPRYLDRGLPGASLQLRQSPARTVDAGLLARAVRSAPRNAVYLLRLQMEQNMTDYRDVKAALSEALLWGNGLKDGGARRLEFFKMVFPEHVHLAYSPAELLEMGRDRSRPFENLVDSFIGLMRSCCSKTYAYDVALYVVQVVGRARVGAKLVEDVEHARSAYYSSVLTQRRVEFYQSLDQCY</sequence>
<dbReference type="Proteomes" id="UP001444661">
    <property type="component" value="Unassembled WGS sequence"/>
</dbReference>
<gene>
    <name evidence="1" type="ORF">PG993_011400</name>
</gene>
<protein>
    <submittedName>
        <fullName evidence="1">Uncharacterized protein</fullName>
    </submittedName>
</protein>
<organism evidence="1 2">
    <name type="scientific">Apiospora rasikravindrae</name>
    <dbReference type="NCBI Taxonomy" id="990691"/>
    <lineage>
        <taxon>Eukaryota</taxon>
        <taxon>Fungi</taxon>
        <taxon>Dikarya</taxon>
        <taxon>Ascomycota</taxon>
        <taxon>Pezizomycotina</taxon>
        <taxon>Sordariomycetes</taxon>
        <taxon>Xylariomycetidae</taxon>
        <taxon>Amphisphaeriales</taxon>
        <taxon>Apiosporaceae</taxon>
        <taxon>Apiospora</taxon>
    </lineage>
</organism>
<name>A0ABR1SE59_9PEZI</name>
<reference evidence="1 2" key="1">
    <citation type="submission" date="2023-01" db="EMBL/GenBank/DDBJ databases">
        <title>Analysis of 21 Apiospora genomes using comparative genomics revels a genus with tremendous synthesis potential of carbohydrate active enzymes and secondary metabolites.</title>
        <authorList>
            <person name="Sorensen T."/>
        </authorList>
    </citation>
    <scope>NUCLEOTIDE SEQUENCE [LARGE SCALE GENOMIC DNA]</scope>
    <source>
        <strain evidence="1 2">CBS 33761</strain>
    </source>
</reference>